<dbReference type="GO" id="GO:0006779">
    <property type="term" value="P:porphyrin-containing compound biosynthetic process"/>
    <property type="evidence" value="ECO:0007669"/>
    <property type="project" value="TreeGrafter"/>
</dbReference>
<dbReference type="SUPFAM" id="SSF102114">
    <property type="entry name" value="Radical SAM enzymes"/>
    <property type="match status" value="1"/>
</dbReference>
<protein>
    <recommendedName>
        <fullName evidence="2">HemN C-terminal domain-containing protein</fullName>
    </recommendedName>
</protein>
<sequence length="124" mass="14768">MHYWNLSPYLSFGPSAHSYDLSKRWWNVRSLDQYMECLTKKRLPIEDKESLSREDNYNEIILNGLRLNSGIDMSNMQKYNDLIDKSHINRIKNKWDCLSVSDKTIKLKDKGFLFVDEITKDLFV</sequence>
<dbReference type="AlphaFoldDB" id="A0A382Y4T7"/>
<dbReference type="InterPro" id="IPR034505">
    <property type="entry name" value="Coproporphyrinogen-III_oxidase"/>
</dbReference>
<proteinExistence type="predicted"/>
<dbReference type="EMBL" id="UINC01172997">
    <property type="protein sequence ID" value="SVD78352.1"/>
    <property type="molecule type" value="Genomic_DNA"/>
</dbReference>
<accession>A0A382Y4T7</accession>
<dbReference type="InterPro" id="IPR058240">
    <property type="entry name" value="rSAM_sf"/>
</dbReference>
<gene>
    <name evidence="1" type="ORF">METZ01_LOCUS431206</name>
</gene>
<dbReference type="PANTHER" id="PTHR13932">
    <property type="entry name" value="COPROPORPHYRINIGEN III OXIDASE"/>
    <property type="match status" value="1"/>
</dbReference>
<evidence type="ECO:0000313" key="1">
    <source>
        <dbReference type="EMBL" id="SVD78352.1"/>
    </source>
</evidence>
<evidence type="ECO:0008006" key="2">
    <source>
        <dbReference type="Google" id="ProtNLM"/>
    </source>
</evidence>
<dbReference type="GO" id="GO:0005737">
    <property type="term" value="C:cytoplasm"/>
    <property type="evidence" value="ECO:0007669"/>
    <property type="project" value="TreeGrafter"/>
</dbReference>
<reference evidence="1" key="1">
    <citation type="submission" date="2018-05" db="EMBL/GenBank/DDBJ databases">
        <authorList>
            <person name="Lanie J.A."/>
            <person name="Ng W.-L."/>
            <person name="Kazmierczak K.M."/>
            <person name="Andrzejewski T.M."/>
            <person name="Davidsen T.M."/>
            <person name="Wayne K.J."/>
            <person name="Tettelin H."/>
            <person name="Glass J.I."/>
            <person name="Rusch D."/>
            <person name="Podicherti R."/>
            <person name="Tsui H.-C.T."/>
            <person name="Winkler M.E."/>
        </authorList>
    </citation>
    <scope>NUCLEOTIDE SEQUENCE</scope>
</reference>
<name>A0A382Y4T7_9ZZZZ</name>
<organism evidence="1">
    <name type="scientific">marine metagenome</name>
    <dbReference type="NCBI Taxonomy" id="408172"/>
    <lineage>
        <taxon>unclassified sequences</taxon>
        <taxon>metagenomes</taxon>
        <taxon>ecological metagenomes</taxon>
    </lineage>
</organism>
<dbReference type="GO" id="GO:0051539">
    <property type="term" value="F:4 iron, 4 sulfur cluster binding"/>
    <property type="evidence" value="ECO:0007669"/>
    <property type="project" value="TreeGrafter"/>
</dbReference>
<dbReference type="PANTHER" id="PTHR13932:SF5">
    <property type="entry name" value="RADICAL S-ADENOSYL METHIONINE DOMAIN-CONTAINING PROTEIN 1, MITOCHONDRIAL"/>
    <property type="match status" value="1"/>
</dbReference>